<dbReference type="PROSITE" id="PS50862">
    <property type="entry name" value="AA_TRNA_LIGASE_II"/>
    <property type="match status" value="1"/>
</dbReference>
<dbReference type="Pfam" id="PF01336">
    <property type="entry name" value="tRNA_anti-codon"/>
    <property type="match status" value="1"/>
</dbReference>
<evidence type="ECO:0000256" key="6">
    <source>
        <dbReference type="ARBA" id="ARBA00022917"/>
    </source>
</evidence>
<dbReference type="SUPFAM" id="SSF50249">
    <property type="entry name" value="Nucleic acid-binding proteins"/>
    <property type="match status" value="1"/>
</dbReference>
<accession>A0ABQ1G2Y3</accession>
<comment type="caution">
    <text evidence="10">The sequence shown here is derived from an EMBL/GenBank/DDBJ whole genome shotgun (WGS) entry which is preliminary data.</text>
</comment>
<dbReference type="EMBL" id="BMEX01000001">
    <property type="protein sequence ID" value="GGA34901.1"/>
    <property type="molecule type" value="Genomic_DNA"/>
</dbReference>
<keyword evidence="6 8" id="KW-0648">Protein biosynthesis</keyword>
<dbReference type="CDD" id="cd04323">
    <property type="entry name" value="AsnRS_cyto_like_N"/>
    <property type="match status" value="1"/>
</dbReference>
<evidence type="ECO:0000256" key="7">
    <source>
        <dbReference type="ARBA" id="ARBA00023146"/>
    </source>
</evidence>
<dbReference type="InterPro" id="IPR045864">
    <property type="entry name" value="aa-tRNA-synth_II/BPL/LPL"/>
</dbReference>
<keyword evidence="3 8" id="KW-0436">Ligase</keyword>
<keyword evidence="11" id="KW-1185">Reference proteome</keyword>
<organism evidence="10 11">
    <name type="scientific">Kroppenstedtia guangzhouensis</name>
    <dbReference type="NCBI Taxonomy" id="1274356"/>
    <lineage>
        <taxon>Bacteria</taxon>
        <taxon>Bacillati</taxon>
        <taxon>Bacillota</taxon>
        <taxon>Bacilli</taxon>
        <taxon>Bacillales</taxon>
        <taxon>Thermoactinomycetaceae</taxon>
        <taxon>Kroppenstedtia</taxon>
    </lineage>
</organism>
<reference evidence="11" key="1">
    <citation type="journal article" date="2019" name="Int. J. Syst. Evol. Microbiol.">
        <title>The Global Catalogue of Microorganisms (GCM) 10K type strain sequencing project: providing services to taxonomists for standard genome sequencing and annotation.</title>
        <authorList>
            <consortium name="The Broad Institute Genomics Platform"/>
            <consortium name="The Broad Institute Genome Sequencing Center for Infectious Disease"/>
            <person name="Wu L."/>
            <person name="Ma J."/>
        </authorList>
    </citation>
    <scope>NUCLEOTIDE SEQUENCE [LARGE SCALE GENOMIC DNA]</scope>
    <source>
        <strain evidence="11">CGMCC 1.12404</strain>
    </source>
</reference>
<dbReference type="EC" id="6.1.1.22" evidence="8"/>
<dbReference type="InterPro" id="IPR002312">
    <property type="entry name" value="Asp/Asn-tRNA-synth_IIb"/>
</dbReference>
<evidence type="ECO:0000256" key="1">
    <source>
        <dbReference type="ARBA" id="ARBA00008226"/>
    </source>
</evidence>
<dbReference type="Gene3D" id="2.40.50.140">
    <property type="entry name" value="Nucleic acid-binding proteins"/>
    <property type="match status" value="1"/>
</dbReference>
<keyword evidence="2 8" id="KW-0963">Cytoplasm</keyword>
<name>A0ABQ1G2Y3_9BACL</name>
<dbReference type="SUPFAM" id="SSF55681">
    <property type="entry name" value="Class II aaRS and biotin synthetases"/>
    <property type="match status" value="1"/>
</dbReference>
<dbReference type="Pfam" id="PF00152">
    <property type="entry name" value="tRNA-synt_2"/>
    <property type="match status" value="1"/>
</dbReference>
<dbReference type="InterPro" id="IPR012340">
    <property type="entry name" value="NA-bd_OB-fold"/>
</dbReference>
<gene>
    <name evidence="8 10" type="primary">asnS</name>
    <name evidence="10" type="ORF">GCM10007416_04780</name>
</gene>
<dbReference type="PANTHER" id="PTHR22594">
    <property type="entry name" value="ASPARTYL/LYSYL-TRNA SYNTHETASE"/>
    <property type="match status" value="1"/>
</dbReference>
<dbReference type="InterPro" id="IPR004364">
    <property type="entry name" value="Aa-tRNA-synt_II"/>
</dbReference>
<feature type="domain" description="Aminoacyl-transfer RNA synthetases class-II family profile" evidence="9">
    <location>
        <begin position="130"/>
        <end position="429"/>
    </location>
</feature>
<dbReference type="NCBIfam" id="NF003483">
    <property type="entry name" value="PRK05159.1"/>
    <property type="match status" value="1"/>
</dbReference>
<keyword evidence="7 8" id="KW-0030">Aminoacyl-tRNA synthetase</keyword>
<dbReference type="InterPro" id="IPR004365">
    <property type="entry name" value="NA-bd_OB_tRNA"/>
</dbReference>
<sequence>MLTTISNVSAHIGERVRLGAWLYNKRSSGKIQFLQLRDGTGFIQGVLVKSKVSLEVWESAVELTQESSLYVEGTIRADERAPSGYEMDVISIEVIQQAQEYPIALKEHGVEFLMDHRHLWIRSPRQRAILRIRAKIVQAVRNWLDGQGFTLVDPPVLTPSSCEGTTNLFHTKYFDEDAFLTQSGQLYMEAAAMALGRVYSFGPTFRAEKSKTRRHLIEFWMIEPEMAFVDHEENLVIQENMLTHLVRYVLENCREELEILGRDTSSLEKVQGPFPRITYDEAVELLNREGMEFTWGEDFGAPHETKIAESFDRPVFITHYPTEIKAFYMKPDPSRPEVVLCADLIAPEGYGEIIGGSQRIDDPTLLDERFQQYQLSREDYAWYMDLRKYGTVPHSGFGLGLERTVAWICGLDHVRETIPFPRMLNRLYP</sequence>
<dbReference type="CDD" id="cd00776">
    <property type="entry name" value="AsxRS_core"/>
    <property type="match status" value="1"/>
</dbReference>
<dbReference type="PRINTS" id="PR01042">
    <property type="entry name" value="TRNASYNTHASP"/>
</dbReference>
<dbReference type="NCBIfam" id="NF003037">
    <property type="entry name" value="PRK03932.1"/>
    <property type="match status" value="1"/>
</dbReference>
<dbReference type="GO" id="GO:0016874">
    <property type="term" value="F:ligase activity"/>
    <property type="evidence" value="ECO:0007669"/>
    <property type="project" value="UniProtKB-KW"/>
</dbReference>
<dbReference type="HAMAP" id="MF_00534">
    <property type="entry name" value="Asn_tRNA_synth"/>
    <property type="match status" value="1"/>
</dbReference>
<evidence type="ECO:0000256" key="8">
    <source>
        <dbReference type="HAMAP-Rule" id="MF_00534"/>
    </source>
</evidence>
<evidence type="ECO:0000313" key="10">
    <source>
        <dbReference type="EMBL" id="GGA34901.1"/>
    </source>
</evidence>
<evidence type="ECO:0000256" key="4">
    <source>
        <dbReference type="ARBA" id="ARBA00022741"/>
    </source>
</evidence>
<dbReference type="PANTHER" id="PTHR22594:SF34">
    <property type="entry name" value="ASPARAGINE--TRNA LIGASE, MITOCHONDRIAL-RELATED"/>
    <property type="match status" value="1"/>
</dbReference>
<comment type="catalytic activity">
    <reaction evidence="8">
        <text>tRNA(Asn) + L-asparagine + ATP = L-asparaginyl-tRNA(Asn) + AMP + diphosphate + H(+)</text>
        <dbReference type="Rhea" id="RHEA:11180"/>
        <dbReference type="Rhea" id="RHEA-COMP:9659"/>
        <dbReference type="Rhea" id="RHEA-COMP:9674"/>
        <dbReference type="ChEBI" id="CHEBI:15378"/>
        <dbReference type="ChEBI" id="CHEBI:30616"/>
        <dbReference type="ChEBI" id="CHEBI:33019"/>
        <dbReference type="ChEBI" id="CHEBI:58048"/>
        <dbReference type="ChEBI" id="CHEBI:78442"/>
        <dbReference type="ChEBI" id="CHEBI:78515"/>
        <dbReference type="ChEBI" id="CHEBI:456215"/>
        <dbReference type="EC" id="6.1.1.22"/>
    </reaction>
</comment>
<evidence type="ECO:0000256" key="2">
    <source>
        <dbReference type="ARBA" id="ARBA00022490"/>
    </source>
</evidence>
<protein>
    <recommendedName>
        <fullName evidence="8">Asparagine--tRNA ligase</fullName>
        <ecNumber evidence="8">6.1.1.22</ecNumber>
    </recommendedName>
    <alternativeName>
        <fullName evidence="8">Asparaginyl-tRNA synthetase</fullName>
        <shortName evidence="8">AsnRS</shortName>
    </alternativeName>
</protein>
<evidence type="ECO:0000313" key="11">
    <source>
        <dbReference type="Proteomes" id="UP000617979"/>
    </source>
</evidence>
<comment type="similarity">
    <text evidence="1 8">Belongs to the class-II aminoacyl-tRNA synthetase family.</text>
</comment>
<comment type="subcellular location">
    <subcellularLocation>
        <location evidence="8">Cytoplasm</location>
    </subcellularLocation>
</comment>
<keyword evidence="5 8" id="KW-0067">ATP-binding</keyword>
<comment type="subunit">
    <text evidence="8">Homodimer.</text>
</comment>
<dbReference type="RefSeq" id="WP_188429428.1">
    <property type="nucleotide sequence ID" value="NZ_BMEX01000001.1"/>
</dbReference>
<keyword evidence="4 8" id="KW-0547">Nucleotide-binding</keyword>
<dbReference type="Gene3D" id="3.30.930.10">
    <property type="entry name" value="Bira Bifunctional Protein, Domain 2"/>
    <property type="match status" value="1"/>
</dbReference>
<evidence type="ECO:0000259" key="9">
    <source>
        <dbReference type="PROSITE" id="PS50862"/>
    </source>
</evidence>
<evidence type="ECO:0000256" key="3">
    <source>
        <dbReference type="ARBA" id="ARBA00022598"/>
    </source>
</evidence>
<dbReference type="NCBIfam" id="TIGR00457">
    <property type="entry name" value="asnS"/>
    <property type="match status" value="1"/>
</dbReference>
<dbReference type="Proteomes" id="UP000617979">
    <property type="component" value="Unassembled WGS sequence"/>
</dbReference>
<dbReference type="InterPro" id="IPR004522">
    <property type="entry name" value="Asn-tRNA-ligase"/>
</dbReference>
<proteinExistence type="inferred from homology"/>
<evidence type="ECO:0000256" key="5">
    <source>
        <dbReference type="ARBA" id="ARBA00022840"/>
    </source>
</evidence>
<dbReference type="InterPro" id="IPR006195">
    <property type="entry name" value="aa-tRNA-synth_II"/>
</dbReference>